<accession>A0A151IBM4</accession>
<dbReference type="Proteomes" id="UP000078542">
    <property type="component" value="Unassembled WGS sequence"/>
</dbReference>
<evidence type="ECO:0000313" key="3">
    <source>
        <dbReference type="EMBL" id="KYM97064.1"/>
    </source>
</evidence>
<proteinExistence type="predicted"/>
<reference evidence="3 4" key="1">
    <citation type="submission" date="2016-03" db="EMBL/GenBank/DDBJ databases">
        <title>Cyphomyrmex costatus WGS genome.</title>
        <authorList>
            <person name="Nygaard S."/>
            <person name="Hu H."/>
            <person name="Boomsma J."/>
            <person name="Zhang G."/>
        </authorList>
    </citation>
    <scope>NUCLEOTIDE SEQUENCE [LARGE SCALE GENOMIC DNA]</scope>
    <source>
        <strain evidence="3">MS0001</strain>
        <tissue evidence="3">Whole body</tissue>
    </source>
</reference>
<gene>
    <name evidence="3" type="ORF">ALC62_12255</name>
</gene>
<keyword evidence="1" id="KW-0175">Coiled coil</keyword>
<organism evidence="3 4">
    <name type="scientific">Cyphomyrmex costatus</name>
    <dbReference type="NCBI Taxonomy" id="456900"/>
    <lineage>
        <taxon>Eukaryota</taxon>
        <taxon>Metazoa</taxon>
        <taxon>Ecdysozoa</taxon>
        <taxon>Arthropoda</taxon>
        <taxon>Hexapoda</taxon>
        <taxon>Insecta</taxon>
        <taxon>Pterygota</taxon>
        <taxon>Neoptera</taxon>
        <taxon>Endopterygota</taxon>
        <taxon>Hymenoptera</taxon>
        <taxon>Apocrita</taxon>
        <taxon>Aculeata</taxon>
        <taxon>Formicoidea</taxon>
        <taxon>Formicidae</taxon>
        <taxon>Myrmicinae</taxon>
        <taxon>Cyphomyrmex</taxon>
    </lineage>
</organism>
<feature type="compositionally biased region" description="Polar residues" evidence="2">
    <location>
        <begin position="327"/>
        <end position="343"/>
    </location>
</feature>
<dbReference type="AlphaFoldDB" id="A0A151IBM4"/>
<feature type="region of interest" description="Disordered" evidence="2">
    <location>
        <begin position="314"/>
        <end position="350"/>
    </location>
</feature>
<evidence type="ECO:0000313" key="4">
    <source>
        <dbReference type="Proteomes" id="UP000078542"/>
    </source>
</evidence>
<evidence type="ECO:0000256" key="2">
    <source>
        <dbReference type="SAM" id="MobiDB-lite"/>
    </source>
</evidence>
<protein>
    <submittedName>
        <fullName evidence="3">Uncharacterized protein</fullName>
    </submittedName>
</protein>
<sequence length="350" mass="41971">MLRSRARAKSAKVTIKKPVFKNKIKKKKSVVREEKVVNMDAELKEIKEQLAQMSRLNTEIQELRAKQEKFDEIEIELHTLRARYERERESEQYARDNTSSNQSNIISNLLIDVQKLNIDISKQLPWRAREALAGADFQNVQSIIARLQYLDLNPVEKDNEKNKEEEKKENNQNNQIRNLTVRNKKVEDKENNRYNIYRNKINSRNNTNQFQNQQFEYNNNNRKYQQSWNQNWRDQLGSFNPQYRNQIQNINRYSSYRDNSRYPLRNNNRFNYNNLNRYNEYNQYYQTEGWQPRNGRAQNSYPDAIMQSWQNNANVPRFTPRGGYSYGNENNSTNSINAAQDSQPNDDRQN</sequence>
<evidence type="ECO:0000256" key="1">
    <source>
        <dbReference type="SAM" id="Coils"/>
    </source>
</evidence>
<feature type="coiled-coil region" evidence="1">
    <location>
        <begin position="155"/>
        <end position="189"/>
    </location>
</feature>
<keyword evidence="4" id="KW-1185">Reference proteome</keyword>
<feature type="coiled-coil region" evidence="1">
    <location>
        <begin position="36"/>
        <end position="90"/>
    </location>
</feature>
<dbReference type="EMBL" id="KQ978082">
    <property type="protein sequence ID" value="KYM97064.1"/>
    <property type="molecule type" value="Genomic_DNA"/>
</dbReference>
<name>A0A151IBM4_9HYME</name>